<comment type="caution">
    <text evidence="1">The sequence shown here is derived from an EMBL/GenBank/DDBJ whole genome shotgun (WGS) entry which is preliminary data.</text>
</comment>
<dbReference type="Gene3D" id="3.40.50.10600">
    <property type="entry name" value="SpoIIaa-like domains"/>
    <property type="match status" value="1"/>
</dbReference>
<dbReference type="Proteomes" id="UP000177900">
    <property type="component" value="Unassembled WGS sequence"/>
</dbReference>
<name>A0A1G1WGT6_9BACT</name>
<dbReference type="SUPFAM" id="SSF52091">
    <property type="entry name" value="SpoIIaa-like"/>
    <property type="match status" value="1"/>
</dbReference>
<reference evidence="1 2" key="1">
    <citation type="journal article" date="2016" name="Nat. Commun.">
        <title>Thousands of microbial genomes shed light on interconnected biogeochemical processes in an aquifer system.</title>
        <authorList>
            <person name="Anantharaman K."/>
            <person name="Brown C.T."/>
            <person name="Hug L.A."/>
            <person name="Sharon I."/>
            <person name="Castelle C.J."/>
            <person name="Probst A.J."/>
            <person name="Thomas B.C."/>
            <person name="Singh A."/>
            <person name="Wilkins M.J."/>
            <person name="Karaoz U."/>
            <person name="Brodie E.L."/>
            <person name="Williams K.H."/>
            <person name="Hubbard S.S."/>
            <person name="Banfield J.F."/>
        </authorList>
    </citation>
    <scope>NUCLEOTIDE SEQUENCE [LARGE SCALE GENOMIC DNA]</scope>
</reference>
<dbReference type="EMBL" id="MHCV01000045">
    <property type="protein sequence ID" value="OGY26913.1"/>
    <property type="molecule type" value="Genomic_DNA"/>
</dbReference>
<dbReference type="InterPro" id="IPR036513">
    <property type="entry name" value="STAS_dom_sf"/>
</dbReference>
<proteinExistence type="predicted"/>
<sequence length="118" mass="13895">MSATIKRNEKYILSKAEGLYTYQDMKELIDYFDQVLETNPNAKLLLDYSDMTNYEQAAMKIAYNRIEKGFPRGVRIAIVYQEKRIFKFILNVMAKSMVRTAEFFDDVKKAEKWLAAKD</sequence>
<gene>
    <name evidence="1" type="ORF">A2864_02105</name>
</gene>
<organism evidence="1 2">
    <name type="scientific">Candidatus Woykebacteria bacterium RIFCSPHIGHO2_01_FULL_39_12</name>
    <dbReference type="NCBI Taxonomy" id="1802599"/>
    <lineage>
        <taxon>Bacteria</taxon>
        <taxon>Candidatus Woykeibacteriota</taxon>
    </lineage>
</organism>
<dbReference type="Pfam" id="PF11964">
    <property type="entry name" value="SpoIIAA-like"/>
    <property type="match status" value="1"/>
</dbReference>
<dbReference type="InterPro" id="IPR038396">
    <property type="entry name" value="SpoIIAA-like_sf"/>
</dbReference>
<protein>
    <submittedName>
        <fullName evidence="1">Uncharacterized protein</fullName>
    </submittedName>
</protein>
<evidence type="ECO:0000313" key="1">
    <source>
        <dbReference type="EMBL" id="OGY26913.1"/>
    </source>
</evidence>
<dbReference type="AlphaFoldDB" id="A0A1G1WGT6"/>
<dbReference type="InterPro" id="IPR021866">
    <property type="entry name" value="SpoIIAA-like"/>
</dbReference>
<accession>A0A1G1WGT6</accession>
<evidence type="ECO:0000313" key="2">
    <source>
        <dbReference type="Proteomes" id="UP000177900"/>
    </source>
</evidence>